<organism evidence="5 6">
    <name type="scientific">Leptosia nina</name>
    <dbReference type="NCBI Taxonomy" id="320188"/>
    <lineage>
        <taxon>Eukaryota</taxon>
        <taxon>Metazoa</taxon>
        <taxon>Ecdysozoa</taxon>
        <taxon>Arthropoda</taxon>
        <taxon>Hexapoda</taxon>
        <taxon>Insecta</taxon>
        <taxon>Pterygota</taxon>
        <taxon>Neoptera</taxon>
        <taxon>Endopterygota</taxon>
        <taxon>Lepidoptera</taxon>
        <taxon>Glossata</taxon>
        <taxon>Ditrysia</taxon>
        <taxon>Papilionoidea</taxon>
        <taxon>Pieridae</taxon>
        <taxon>Pierinae</taxon>
        <taxon>Leptosia</taxon>
    </lineage>
</organism>
<dbReference type="InterPro" id="IPR050468">
    <property type="entry name" value="Cuticle_Struct_Prot"/>
</dbReference>
<keyword evidence="1 3" id="KW-0193">Cuticle</keyword>
<feature type="chain" id="PRO_5043382096" evidence="4">
    <location>
        <begin position="19"/>
        <end position="203"/>
    </location>
</feature>
<dbReference type="Pfam" id="PF00379">
    <property type="entry name" value="Chitin_bind_4"/>
    <property type="match status" value="1"/>
</dbReference>
<dbReference type="GO" id="GO:0008010">
    <property type="term" value="F:structural constituent of chitin-based larval cuticle"/>
    <property type="evidence" value="ECO:0007669"/>
    <property type="project" value="TreeGrafter"/>
</dbReference>
<accession>A0AAV1JXP7</accession>
<dbReference type="InterPro" id="IPR031311">
    <property type="entry name" value="CHIT_BIND_RR_consensus"/>
</dbReference>
<evidence type="ECO:0000313" key="5">
    <source>
        <dbReference type="EMBL" id="CAK1553605.1"/>
    </source>
</evidence>
<name>A0AAV1JXP7_9NEOP</name>
<dbReference type="PROSITE" id="PS51155">
    <property type="entry name" value="CHIT_BIND_RR_2"/>
    <property type="match status" value="1"/>
</dbReference>
<dbReference type="InterPro" id="IPR000618">
    <property type="entry name" value="Insect_cuticle"/>
</dbReference>
<dbReference type="EMBL" id="CAVLEF010000225">
    <property type="protein sequence ID" value="CAK1553605.1"/>
    <property type="molecule type" value="Genomic_DNA"/>
</dbReference>
<protein>
    <submittedName>
        <fullName evidence="5">Uncharacterized protein</fullName>
    </submittedName>
</protein>
<dbReference type="PROSITE" id="PS00233">
    <property type="entry name" value="CHIT_BIND_RR_1"/>
    <property type="match status" value="1"/>
</dbReference>
<proteinExistence type="predicted"/>
<evidence type="ECO:0000256" key="4">
    <source>
        <dbReference type="SAM" id="SignalP"/>
    </source>
</evidence>
<dbReference type="GO" id="GO:0062129">
    <property type="term" value="C:chitin-based extracellular matrix"/>
    <property type="evidence" value="ECO:0007669"/>
    <property type="project" value="TreeGrafter"/>
</dbReference>
<dbReference type="Proteomes" id="UP001497472">
    <property type="component" value="Unassembled WGS sequence"/>
</dbReference>
<keyword evidence="6" id="KW-1185">Reference proteome</keyword>
<sequence length="203" mass="22626">MKCIVAIVLVAVFSSAKAVDDGKYHPELYGNEGKYKPVIASQYYDYLNGRYNNYYGRNFYNPVYDPFYYNTIRPYQGLVAPLVKSDIPQVVVTARPPIVTSTAVPVVTTPVKYVPLYAKHQYLDGRSARIVAQDSDSSPSGYHYRFQTENGIAAEETGSVATSVNEGTRVKGFYEYVGDDGLTYRVDYTADENGFHPTGAHLP</sequence>
<dbReference type="PANTHER" id="PTHR10380:SF200">
    <property type="entry name" value="CUTICULAR PROTEIN 49AB-RELATED"/>
    <property type="match status" value="1"/>
</dbReference>
<dbReference type="PANTHER" id="PTHR10380">
    <property type="entry name" value="CUTICLE PROTEIN"/>
    <property type="match status" value="1"/>
</dbReference>
<comment type="caution">
    <text evidence="5">The sequence shown here is derived from an EMBL/GenBank/DDBJ whole genome shotgun (WGS) entry which is preliminary data.</text>
</comment>
<evidence type="ECO:0000256" key="2">
    <source>
        <dbReference type="ARBA" id="ARBA00022729"/>
    </source>
</evidence>
<evidence type="ECO:0000313" key="6">
    <source>
        <dbReference type="Proteomes" id="UP001497472"/>
    </source>
</evidence>
<gene>
    <name evidence="5" type="ORF">LNINA_LOCUS12576</name>
</gene>
<evidence type="ECO:0000256" key="1">
    <source>
        <dbReference type="ARBA" id="ARBA00022460"/>
    </source>
</evidence>
<feature type="signal peptide" evidence="4">
    <location>
        <begin position="1"/>
        <end position="18"/>
    </location>
</feature>
<reference evidence="5 6" key="1">
    <citation type="submission" date="2023-11" db="EMBL/GenBank/DDBJ databases">
        <authorList>
            <person name="Okamura Y."/>
        </authorList>
    </citation>
    <scope>NUCLEOTIDE SEQUENCE [LARGE SCALE GENOMIC DNA]</scope>
</reference>
<dbReference type="PRINTS" id="PR00947">
    <property type="entry name" value="CUTICLE"/>
</dbReference>
<evidence type="ECO:0000256" key="3">
    <source>
        <dbReference type="PROSITE-ProRule" id="PRU00497"/>
    </source>
</evidence>
<dbReference type="AlphaFoldDB" id="A0AAV1JXP7"/>
<keyword evidence="2 4" id="KW-0732">Signal</keyword>